<evidence type="ECO:0000256" key="1">
    <source>
        <dbReference type="ARBA" id="ARBA00022723"/>
    </source>
</evidence>
<protein>
    <submittedName>
        <fullName evidence="6">Uncharacterized protein</fullName>
    </submittedName>
</protein>
<dbReference type="EMBL" id="JARQZJ010000142">
    <property type="protein sequence ID" value="KAK9892970.1"/>
    <property type="molecule type" value="Genomic_DNA"/>
</dbReference>
<keyword evidence="2" id="KW-0863">Zinc-finger</keyword>
<evidence type="ECO:0000256" key="4">
    <source>
        <dbReference type="ARBA" id="ARBA00023125"/>
    </source>
</evidence>
<dbReference type="FunFam" id="1.10.10.60:FF:000012">
    <property type="entry name" value="Metastasis-associated 1 family, member 3"/>
    <property type="match status" value="1"/>
</dbReference>
<dbReference type="GO" id="GO:0003677">
    <property type="term" value="F:DNA binding"/>
    <property type="evidence" value="ECO:0007669"/>
    <property type="project" value="UniProtKB-KW"/>
</dbReference>
<accession>A0AAW1VJG1</accession>
<keyword evidence="1" id="KW-0479">Metal-binding</keyword>
<keyword evidence="3" id="KW-0862">Zinc</keyword>
<sequence length="148" mass="17680">MSWRSLRWKQREVLFVWVPNIKQFALNPIPKIKEQNFVKRLCWFGQRRIQLPMKTRTIHSISLLIEDAKPFEKTLHSVGRDFRKIEEVLPHKSICCLVEYFYKRRSEKKAKSAFSTRASRKRKEAENADGIENDLDLICRKAKNVKFS</sequence>
<evidence type="ECO:0000256" key="3">
    <source>
        <dbReference type="ARBA" id="ARBA00022833"/>
    </source>
</evidence>
<comment type="caution">
    <text evidence="6">The sequence shown here is derived from an EMBL/GenBank/DDBJ whole genome shotgun (WGS) entry which is preliminary data.</text>
</comment>
<evidence type="ECO:0000256" key="5">
    <source>
        <dbReference type="ARBA" id="ARBA00023242"/>
    </source>
</evidence>
<keyword evidence="5" id="KW-0539">Nucleus</keyword>
<reference evidence="6 7" key="1">
    <citation type="submission" date="2023-03" db="EMBL/GenBank/DDBJ databases">
        <title>Genome insight into feeding habits of ladybird beetles.</title>
        <authorList>
            <person name="Li H.-S."/>
            <person name="Huang Y.-H."/>
            <person name="Pang H."/>
        </authorList>
    </citation>
    <scope>NUCLEOTIDE SEQUENCE [LARGE SCALE GENOMIC DNA]</scope>
    <source>
        <strain evidence="6">SYSU_2023b</strain>
        <tissue evidence="6">Whole body</tissue>
    </source>
</reference>
<dbReference type="GO" id="GO:0005634">
    <property type="term" value="C:nucleus"/>
    <property type="evidence" value="ECO:0007669"/>
    <property type="project" value="UniProtKB-ARBA"/>
</dbReference>
<evidence type="ECO:0000256" key="2">
    <source>
        <dbReference type="ARBA" id="ARBA00022771"/>
    </source>
</evidence>
<dbReference type="AlphaFoldDB" id="A0AAW1VJG1"/>
<dbReference type="Proteomes" id="UP001431783">
    <property type="component" value="Unassembled WGS sequence"/>
</dbReference>
<gene>
    <name evidence="6" type="ORF">WA026_023027</name>
</gene>
<dbReference type="Gene3D" id="1.10.10.60">
    <property type="entry name" value="Homeodomain-like"/>
    <property type="match status" value="1"/>
</dbReference>
<evidence type="ECO:0000313" key="6">
    <source>
        <dbReference type="EMBL" id="KAK9892970.1"/>
    </source>
</evidence>
<evidence type="ECO:0000313" key="7">
    <source>
        <dbReference type="Proteomes" id="UP001431783"/>
    </source>
</evidence>
<keyword evidence="4" id="KW-0238">DNA-binding</keyword>
<proteinExistence type="predicted"/>
<dbReference type="GO" id="GO:0008270">
    <property type="term" value="F:zinc ion binding"/>
    <property type="evidence" value="ECO:0007669"/>
    <property type="project" value="UniProtKB-KW"/>
</dbReference>
<organism evidence="6 7">
    <name type="scientific">Henosepilachna vigintioctopunctata</name>
    <dbReference type="NCBI Taxonomy" id="420089"/>
    <lineage>
        <taxon>Eukaryota</taxon>
        <taxon>Metazoa</taxon>
        <taxon>Ecdysozoa</taxon>
        <taxon>Arthropoda</taxon>
        <taxon>Hexapoda</taxon>
        <taxon>Insecta</taxon>
        <taxon>Pterygota</taxon>
        <taxon>Neoptera</taxon>
        <taxon>Endopterygota</taxon>
        <taxon>Coleoptera</taxon>
        <taxon>Polyphaga</taxon>
        <taxon>Cucujiformia</taxon>
        <taxon>Coccinelloidea</taxon>
        <taxon>Coccinellidae</taxon>
        <taxon>Epilachninae</taxon>
        <taxon>Epilachnini</taxon>
        <taxon>Henosepilachna</taxon>
    </lineage>
</organism>
<keyword evidence="7" id="KW-1185">Reference proteome</keyword>
<name>A0AAW1VJG1_9CUCU</name>